<organism evidence="2 3">
    <name type="scientific">Mesorhizobium album</name>
    <dbReference type="NCBI Taxonomy" id="3072314"/>
    <lineage>
        <taxon>Bacteria</taxon>
        <taxon>Pseudomonadati</taxon>
        <taxon>Pseudomonadota</taxon>
        <taxon>Alphaproteobacteria</taxon>
        <taxon>Hyphomicrobiales</taxon>
        <taxon>Phyllobacteriaceae</taxon>
        <taxon>Mesorhizobium</taxon>
    </lineage>
</organism>
<reference evidence="2 3" key="1">
    <citation type="submission" date="2023-08" db="EMBL/GenBank/DDBJ databases">
        <title>Implementing the SeqCode for naming new Mesorhizobium species isolated from Vachellia karroo root nodules.</title>
        <authorList>
            <person name="Van Lill M."/>
        </authorList>
    </citation>
    <scope>NUCLEOTIDE SEQUENCE [LARGE SCALE GENOMIC DNA]</scope>
    <source>
        <strain evidence="2 3">VK24D</strain>
    </source>
</reference>
<proteinExistence type="predicted"/>
<protein>
    <submittedName>
        <fullName evidence="2">Uncharacterized protein</fullName>
    </submittedName>
</protein>
<evidence type="ECO:0000256" key="1">
    <source>
        <dbReference type="SAM" id="MobiDB-lite"/>
    </source>
</evidence>
<name>A0ABU4XY48_9HYPH</name>
<dbReference type="Proteomes" id="UP001287059">
    <property type="component" value="Unassembled WGS sequence"/>
</dbReference>
<evidence type="ECO:0000313" key="2">
    <source>
        <dbReference type="EMBL" id="MDX8479626.1"/>
    </source>
</evidence>
<feature type="region of interest" description="Disordered" evidence="1">
    <location>
        <begin position="15"/>
        <end position="101"/>
    </location>
</feature>
<sequence>MDKDWFSLTPFNQRVMTGIPDNEDLSWPTPMAARQARPGMRQSNVGDDSKDDREPHRYREPQECAVDDKASLLPRPGTTLKARPTSMPLHQRSIAQSSKSS</sequence>
<accession>A0ABU4XY48</accession>
<keyword evidence="3" id="KW-1185">Reference proteome</keyword>
<evidence type="ECO:0000313" key="3">
    <source>
        <dbReference type="Proteomes" id="UP001287059"/>
    </source>
</evidence>
<dbReference type="RefSeq" id="WP_320287962.1">
    <property type="nucleotide sequence ID" value="NZ_JAVIIW010000014.1"/>
</dbReference>
<feature type="compositionally biased region" description="Basic and acidic residues" evidence="1">
    <location>
        <begin position="47"/>
        <end position="70"/>
    </location>
</feature>
<comment type="caution">
    <text evidence="2">The sequence shown here is derived from an EMBL/GenBank/DDBJ whole genome shotgun (WGS) entry which is preliminary data.</text>
</comment>
<dbReference type="EMBL" id="JAVIIW010000014">
    <property type="protein sequence ID" value="MDX8479626.1"/>
    <property type="molecule type" value="Genomic_DNA"/>
</dbReference>
<gene>
    <name evidence="2" type="ORF">RFN28_14210</name>
</gene>